<dbReference type="NCBIfam" id="NF011607">
    <property type="entry name" value="PRK15033.1"/>
    <property type="match status" value="1"/>
</dbReference>
<dbReference type="Proteomes" id="UP000054870">
    <property type="component" value="Unassembled WGS sequence"/>
</dbReference>
<feature type="transmembrane region" description="Helical" evidence="1">
    <location>
        <begin position="317"/>
        <end position="334"/>
    </location>
</feature>
<feature type="transmembrane region" description="Helical" evidence="1">
    <location>
        <begin position="340"/>
        <end position="360"/>
    </location>
</feature>
<evidence type="ECO:0000313" key="3">
    <source>
        <dbReference type="Proteomes" id="UP000054870"/>
    </source>
</evidence>
<dbReference type="NCBIfam" id="TIGR02484">
    <property type="entry name" value="CitB"/>
    <property type="match status" value="1"/>
</dbReference>
<keyword evidence="3" id="KW-1185">Reference proteome</keyword>
<evidence type="ECO:0000313" key="2">
    <source>
        <dbReference type="EMBL" id="SAK90518.1"/>
    </source>
</evidence>
<dbReference type="SUPFAM" id="SSF103501">
    <property type="entry name" value="Respiratory nitrate reductase 1 gamma chain"/>
    <property type="match status" value="1"/>
</dbReference>
<feature type="transmembrane region" description="Helical" evidence="1">
    <location>
        <begin position="275"/>
        <end position="297"/>
    </location>
</feature>
<proteinExistence type="predicted"/>
<dbReference type="InterPro" id="IPR036197">
    <property type="entry name" value="NarG-like_sf"/>
</dbReference>
<feature type="transmembrane region" description="Helical" evidence="1">
    <location>
        <begin position="242"/>
        <end position="263"/>
    </location>
</feature>
<protein>
    <submittedName>
        <fullName evidence="2">Tricarballylate utilization protein B</fullName>
    </submittedName>
</protein>
<dbReference type="EMBL" id="FCOF02000053">
    <property type="protein sequence ID" value="SAK90518.1"/>
    <property type="molecule type" value="Genomic_DNA"/>
</dbReference>
<evidence type="ECO:0000256" key="1">
    <source>
        <dbReference type="SAM" id="Phobius"/>
    </source>
</evidence>
<keyword evidence="1" id="KW-0812">Transmembrane</keyword>
<keyword evidence="1" id="KW-0472">Membrane</keyword>
<name>A0A158D7E3_9BURK</name>
<sequence length="390" mass="42599">MTMQSLEALAREASALAKNEIIVRSALSEQENEVSRIMQICNACRYCEGFCAVFPAMTRRLEFDRSDVHFLANLCHNCGACLHSCQYAPPHEFAVNVPKAMAQVRLTTYVDYAWPSAFGRLYKRNGLTVSAALASGLALFLVLGMYMTAGLVPAAGANFYAVFPHNLLALMFGVVFAFAALALGIGVRQFWRNENPGAPSMSAASETAGDVLSLRYLGGGHGDGCNNEDDAYSLARRRFHHFTFYGFLLCFASTCVATAYHYLLKWEAPYALTSLPVFLGSFGGMSLLVGTSGLFVLNLKRHPLHGDRGQRSMDVGFIVLLWLTAITGLILLALRESSAMPVLLAVHLGVVMALFATLPYGKFAHGIFRTAALLKWAIEKRKPSTLLVED</sequence>
<keyword evidence="1" id="KW-1133">Transmembrane helix</keyword>
<dbReference type="InterPro" id="IPR012830">
    <property type="entry name" value="Citrate_utilization_prot_B"/>
</dbReference>
<comment type="caution">
    <text evidence="2">The sequence shown here is derived from an EMBL/GenBank/DDBJ whole genome shotgun (WGS) entry which is preliminary data.</text>
</comment>
<dbReference type="AlphaFoldDB" id="A0A158D7E3"/>
<reference evidence="2" key="1">
    <citation type="submission" date="2016-01" db="EMBL/GenBank/DDBJ databases">
        <authorList>
            <person name="Peeters C."/>
        </authorList>
    </citation>
    <scope>NUCLEOTIDE SEQUENCE [LARGE SCALE GENOMIC DNA]</scope>
    <source>
        <strain evidence="2">LMG 29318</strain>
    </source>
</reference>
<organism evidence="2 3">
    <name type="scientific">Caballeronia catudaia</name>
    <dbReference type="NCBI Taxonomy" id="1777136"/>
    <lineage>
        <taxon>Bacteria</taxon>
        <taxon>Pseudomonadati</taxon>
        <taxon>Pseudomonadota</taxon>
        <taxon>Betaproteobacteria</taxon>
        <taxon>Burkholderiales</taxon>
        <taxon>Burkholderiaceae</taxon>
        <taxon>Caballeronia</taxon>
    </lineage>
</organism>
<gene>
    <name evidence="2" type="ORF">AWB75_06325</name>
</gene>
<dbReference type="SUPFAM" id="SSF54862">
    <property type="entry name" value="4Fe-4S ferredoxins"/>
    <property type="match status" value="1"/>
</dbReference>
<feature type="transmembrane region" description="Helical" evidence="1">
    <location>
        <begin position="127"/>
        <end position="147"/>
    </location>
</feature>
<feature type="transmembrane region" description="Helical" evidence="1">
    <location>
        <begin position="167"/>
        <end position="187"/>
    </location>
</feature>
<accession>A0A158D7E3</accession>
<dbReference type="Gene3D" id="1.20.950.20">
    <property type="entry name" value="Transmembrane di-heme cytochromes, Chain C"/>
    <property type="match status" value="1"/>
</dbReference>